<keyword evidence="9" id="KW-1185">Reference proteome</keyword>
<keyword evidence="5" id="KW-1278">Translocase</keyword>
<feature type="transmembrane region" description="Helical" evidence="5">
    <location>
        <begin position="227"/>
        <end position="249"/>
    </location>
</feature>
<evidence type="ECO:0000313" key="9">
    <source>
        <dbReference type="Proteomes" id="UP000189739"/>
    </source>
</evidence>
<dbReference type="GO" id="GO:0042773">
    <property type="term" value="P:ATP synthesis coupled electron transport"/>
    <property type="evidence" value="ECO:0007669"/>
    <property type="project" value="InterPro"/>
</dbReference>
<dbReference type="GO" id="GO:0050136">
    <property type="term" value="F:NADH dehydrogenase (quinone) (non-electrogenic) activity"/>
    <property type="evidence" value="ECO:0007669"/>
    <property type="project" value="UniProtKB-UniRule"/>
</dbReference>
<accession>A0A1S9P8P6</accession>
<dbReference type="InterPro" id="IPR010096">
    <property type="entry name" value="NADH-Q_OxRdtase_suN/2"/>
</dbReference>
<dbReference type="EC" id="7.1.1.-" evidence="5"/>
<evidence type="ECO:0000256" key="2">
    <source>
        <dbReference type="ARBA" id="ARBA00022692"/>
    </source>
</evidence>
<dbReference type="HAMAP" id="MF_00445">
    <property type="entry name" value="NDH1_NuoN_1"/>
    <property type="match status" value="1"/>
</dbReference>
<dbReference type="Proteomes" id="UP000189739">
    <property type="component" value="Unassembled WGS sequence"/>
</dbReference>
<keyword evidence="4 5" id="KW-0472">Membrane</keyword>
<evidence type="ECO:0000313" key="8">
    <source>
        <dbReference type="EMBL" id="OOQ57207.1"/>
    </source>
</evidence>
<dbReference type="STRING" id="1792845.BC343_16950"/>
<reference evidence="8 9" key="1">
    <citation type="submission" date="2016-07" db="EMBL/GenBank/DDBJ databases">
        <title>Genomic analysis of zinc-resistant bacterium Mucilaginibacter pedocola TBZ30.</title>
        <authorList>
            <person name="Huang J."/>
            <person name="Tang J."/>
        </authorList>
    </citation>
    <scope>NUCLEOTIDE SEQUENCE [LARGE SCALE GENOMIC DNA]</scope>
    <source>
        <strain evidence="8 9">TBZ30</strain>
    </source>
</reference>
<feature type="transmembrane region" description="Helical" evidence="5">
    <location>
        <begin position="391"/>
        <end position="412"/>
    </location>
</feature>
<dbReference type="InterPro" id="IPR001750">
    <property type="entry name" value="ND/Mrp_TM"/>
</dbReference>
<dbReference type="GO" id="GO:0048038">
    <property type="term" value="F:quinone binding"/>
    <property type="evidence" value="ECO:0007669"/>
    <property type="project" value="UniProtKB-KW"/>
</dbReference>
<feature type="transmembrane region" description="Helical" evidence="5">
    <location>
        <begin position="295"/>
        <end position="315"/>
    </location>
</feature>
<dbReference type="Pfam" id="PF00361">
    <property type="entry name" value="Proton_antipo_M"/>
    <property type="match status" value="1"/>
</dbReference>
<feature type="transmembrane region" description="Helical" evidence="5">
    <location>
        <begin position="270"/>
        <end position="289"/>
    </location>
</feature>
<proteinExistence type="inferred from homology"/>
<dbReference type="GO" id="GO:0012505">
    <property type="term" value="C:endomembrane system"/>
    <property type="evidence" value="ECO:0007669"/>
    <property type="project" value="UniProtKB-SubCell"/>
</dbReference>
<protein>
    <recommendedName>
        <fullName evidence="5">NADH-quinone oxidoreductase subunit N</fullName>
        <ecNumber evidence="5">7.1.1.-</ecNumber>
    </recommendedName>
    <alternativeName>
        <fullName evidence="5">NADH dehydrogenase I subunit N</fullName>
    </alternativeName>
    <alternativeName>
        <fullName evidence="5">NDH-1 subunit N</fullName>
    </alternativeName>
</protein>
<evidence type="ECO:0000256" key="4">
    <source>
        <dbReference type="ARBA" id="ARBA00023136"/>
    </source>
</evidence>
<feature type="transmembrane region" description="Helical" evidence="5">
    <location>
        <begin position="473"/>
        <end position="494"/>
    </location>
</feature>
<dbReference type="GO" id="GO:0005886">
    <property type="term" value="C:plasma membrane"/>
    <property type="evidence" value="ECO:0007669"/>
    <property type="project" value="UniProtKB-SubCell"/>
</dbReference>
<feature type="transmembrane region" description="Helical" evidence="5">
    <location>
        <begin position="349"/>
        <end position="370"/>
    </location>
</feature>
<feature type="transmembrane region" description="Helical" evidence="5">
    <location>
        <begin position="178"/>
        <end position="201"/>
    </location>
</feature>
<feature type="transmembrane region" description="Helical" evidence="5">
    <location>
        <begin position="432"/>
        <end position="453"/>
    </location>
</feature>
<name>A0A1S9P8P6_9SPHI</name>
<comment type="catalytic activity">
    <reaction evidence="5">
        <text>a quinone + NADH + 5 H(+)(in) = a quinol + NAD(+) + 4 H(+)(out)</text>
        <dbReference type="Rhea" id="RHEA:57888"/>
        <dbReference type="ChEBI" id="CHEBI:15378"/>
        <dbReference type="ChEBI" id="CHEBI:24646"/>
        <dbReference type="ChEBI" id="CHEBI:57540"/>
        <dbReference type="ChEBI" id="CHEBI:57945"/>
        <dbReference type="ChEBI" id="CHEBI:132124"/>
    </reaction>
</comment>
<dbReference type="AlphaFoldDB" id="A0A1S9P8P6"/>
<comment type="subunit">
    <text evidence="5">NDH-1 is composed of 14 different subunits. Subunits NuoA, H, J, K, L, M, N constitute the membrane sector of the complex.</text>
</comment>
<keyword evidence="5" id="KW-0874">Quinone</keyword>
<feature type="transmembrane region" description="Helical" evidence="5">
    <location>
        <begin position="322"/>
        <end position="343"/>
    </location>
</feature>
<dbReference type="OrthoDB" id="9811718at2"/>
<dbReference type="RefSeq" id="WP_078351081.1">
    <property type="nucleotide sequence ID" value="NZ_MBTF01000037.1"/>
</dbReference>
<keyword evidence="5" id="KW-0813">Transport</keyword>
<comment type="caution">
    <text evidence="8">The sequence shown here is derived from an EMBL/GenBank/DDBJ whole genome shotgun (WGS) entry which is preliminary data.</text>
</comment>
<feature type="transmembrane region" description="Helical" evidence="5">
    <location>
        <begin position="147"/>
        <end position="166"/>
    </location>
</feature>
<dbReference type="PANTHER" id="PTHR22773">
    <property type="entry name" value="NADH DEHYDROGENASE"/>
    <property type="match status" value="1"/>
</dbReference>
<evidence type="ECO:0000259" key="7">
    <source>
        <dbReference type="Pfam" id="PF00361"/>
    </source>
</evidence>
<sequence>MQQLITDIPNQLNDVFGSLAYFKPELYLTVLFILVLLTDLIFRKNSTWLCRTIALIGMVLVLVMDLDQRVELLKGTGTQYLFGNMLLLHKFAIQFKLVIDVLTFILLLYFTWDNKLKAHKKGLSDLYTIVLGSVLGLHLMVMAVNLLSIFLAIEMVSLASYLLVAYKSERLVSTEAGLKYVLFGAAASAIMLYGMSMIYAFTGSLSLGTGGQNIAQLAQVNPLSVSFALVFILLGIGFKLSFVPAHFWVPDVYEGAATPVTAYLSSLPKITAFALLVNFVSPFAFYEGWHGFDFRLVLAIIGMITMVAGNFTAVLQNNVKRMLAYSGIGHTGFALMGIVTFTPEGLSALVFYLLVYGIGIIAALALANYFENAEGITDVREYKGLGFKYPLASVCFVMVLVSLTGIPVSAGFMGKVFVFSATYSVYQHTHNVWLLAMMATGALTTVVALFYYLKIPLNLFLKRTELLLSENKWSIKIVVLAVVLALSLLVFGIFPDWLVSLLG</sequence>
<feature type="transmembrane region" description="Helical" evidence="5">
    <location>
        <begin position="122"/>
        <end position="141"/>
    </location>
</feature>
<comment type="subcellular location">
    <subcellularLocation>
        <location evidence="5">Cell membrane</location>
        <topology evidence="5">Multi-pass membrane protein</topology>
    </subcellularLocation>
    <subcellularLocation>
        <location evidence="1">Endomembrane system</location>
        <topology evidence="1">Multi-pass membrane protein</topology>
    </subcellularLocation>
    <subcellularLocation>
        <location evidence="6">Membrane</location>
        <topology evidence="6">Multi-pass membrane protein</topology>
    </subcellularLocation>
</comment>
<gene>
    <name evidence="5" type="primary">nuoN</name>
    <name evidence="8" type="ORF">BC343_16950</name>
</gene>
<evidence type="ECO:0000256" key="1">
    <source>
        <dbReference type="ARBA" id="ARBA00004127"/>
    </source>
</evidence>
<keyword evidence="5" id="KW-0520">NAD</keyword>
<feature type="domain" description="NADH:quinone oxidoreductase/Mrp antiporter transmembrane" evidence="7">
    <location>
        <begin position="143"/>
        <end position="430"/>
    </location>
</feature>
<keyword evidence="2 5" id="KW-0812">Transmembrane</keyword>
<comment type="similarity">
    <text evidence="5">Belongs to the complex I subunit 2 family.</text>
</comment>
<feature type="transmembrane region" description="Helical" evidence="5">
    <location>
        <begin position="26"/>
        <end position="42"/>
    </location>
</feature>
<comment type="function">
    <text evidence="5">NDH-1 shuttles electrons from NADH, via FMN and iron-sulfur (Fe-S) centers, to quinones in the respiratory chain. The immediate electron acceptor for the enzyme in this species is believed to be a menaquinone. Couples the redox reaction to proton translocation (for every two electrons transferred, four hydrogen ions are translocated across the cytoplasmic membrane), and thus conserves the redox energy in a proton gradient.</text>
</comment>
<organism evidence="8 9">
    <name type="scientific">Mucilaginibacter pedocola</name>
    <dbReference type="NCBI Taxonomy" id="1792845"/>
    <lineage>
        <taxon>Bacteria</taxon>
        <taxon>Pseudomonadati</taxon>
        <taxon>Bacteroidota</taxon>
        <taxon>Sphingobacteriia</taxon>
        <taxon>Sphingobacteriales</taxon>
        <taxon>Sphingobacteriaceae</taxon>
        <taxon>Mucilaginibacter</taxon>
    </lineage>
</organism>
<evidence type="ECO:0000256" key="3">
    <source>
        <dbReference type="ARBA" id="ARBA00022989"/>
    </source>
</evidence>
<keyword evidence="5" id="KW-1003">Cell membrane</keyword>
<dbReference type="EMBL" id="MBTF01000037">
    <property type="protein sequence ID" value="OOQ57207.1"/>
    <property type="molecule type" value="Genomic_DNA"/>
</dbReference>
<feature type="transmembrane region" description="Helical" evidence="5">
    <location>
        <begin position="86"/>
        <end position="110"/>
    </location>
</feature>
<keyword evidence="3 5" id="KW-1133">Transmembrane helix</keyword>
<feature type="transmembrane region" description="Helical" evidence="5">
    <location>
        <begin position="49"/>
        <end position="66"/>
    </location>
</feature>
<evidence type="ECO:0000256" key="6">
    <source>
        <dbReference type="RuleBase" id="RU000320"/>
    </source>
</evidence>
<evidence type="ECO:0000256" key="5">
    <source>
        <dbReference type="HAMAP-Rule" id="MF_00445"/>
    </source>
</evidence>
<dbReference type="GO" id="GO:0008137">
    <property type="term" value="F:NADH dehydrogenase (ubiquinone) activity"/>
    <property type="evidence" value="ECO:0007669"/>
    <property type="project" value="InterPro"/>
</dbReference>